<name>A0A9P8XQL6_9PEZI</name>
<evidence type="ECO:0000259" key="1">
    <source>
        <dbReference type="Pfam" id="PF06985"/>
    </source>
</evidence>
<dbReference type="GeneID" id="70190269"/>
<gene>
    <name evidence="2" type="ORF">B0I36DRAFT_378688</name>
</gene>
<feature type="domain" description="Heterokaryon incompatibility" evidence="1">
    <location>
        <begin position="22"/>
        <end position="95"/>
    </location>
</feature>
<dbReference type="AlphaFoldDB" id="A0A9P8XQL6"/>
<dbReference type="Proteomes" id="UP000756346">
    <property type="component" value="Unassembled WGS sequence"/>
</dbReference>
<evidence type="ECO:0000313" key="3">
    <source>
        <dbReference type="Proteomes" id="UP000756346"/>
    </source>
</evidence>
<reference evidence="2" key="1">
    <citation type="journal article" date="2021" name="Nat. Commun.">
        <title>Genetic determinants of endophytism in the Arabidopsis root mycobiome.</title>
        <authorList>
            <person name="Mesny F."/>
            <person name="Miyauchi S."/>
            <person name="Thiergart T."/>
            <person name="Pickel B."/>
            <person name="Atanasova L."/>
            <person name="Karlsson M."/>
            <person name="Huettel B."/>
            <person name="Barry K.W."/>
            <person name="Haridas S."/>
            <person name="Chen C."/>
            <person name="Bauer D."/>
            <person name="Andreopoulos W."/>
            <person name="Pangilinan J."/>
            <person name="LaButti K."/>
            <person name="Riley R."/>
            <person name="Lipzen A."/>
            <person name="Clum A."/>
            <person name="Drula E."/>
            <person name="Henrissat B."/>
            <person name="Kohler A."/>
            <person name="Grigoriev I.V."/>
            <person name="Martin F.M."/>
            <person name="Hacquard S."/>
        </authorList>
    </citation>
    <scope>NUCLEOTIDE SEQUENCE</scope>
    <source>
        <strain evidence="2">MPI-CAGE-CH-0230</strain>
    </source>
</reference>
<dbReference type="RefSeq" id="XP_046003738.1">
    <property type="nucleotide sequence ID" value="XM_046160723.1"/>
</dbReference>
<sequence length="223" mass="25936">MRLLRTDDLRFEEFHGHRVPPYAILSHRWRELELSYHDLGHTAIEPRAQSYRKIMSSRDEARRATYQYIWVDTCCINKSSSAELQEAINSTAMVYFAYLDDVDLSKASTTYTPTLQELLAPKALVFYDRKWARIGDSEELRSLISRITGIDSQYISSTRIGGESLRVPRIGRRMSWASNRDTERLEDRAYVLLGIFDVNIAMLYREGQREEILKCNEDASILV</sequence>
<dbReference type="PANTHER" id="PTHR10622">
    <property type="entry name" value="HET DOMAIN-CONTAINING PROTEIN"/>
    <property type="match status" value="1"/>
</dbReference>
<evidence type="ECO:0000313" key="2">
    <source>
        <dbReference type="EMBL" id="KAH7007950.1"/>
    </source>
</evidence>
<dbReference type="Pfam" id="PF06985">
    <property type="entry name" value="HET"/>
    <property type="match status" value="1"/>
</dbReference>
<dbReference type="PANTHER" id="PTHR10622:SF10">
    <property type="entry name" value="HET DOMAIN-CONTAINING PROTEIN"/>
    <property type="match status" value="1"/>
</dbReference>
<organism evidence="2 3">
    <name type="scientific">Microdochium trichocladiopsis</name>
    <dbReference type="NCBI Taxonomy" id="1682393"/>
    <lineage>
        <taxon>Eukaryota</taxon>
        <taxon>Fungi</taxon>
        <taxon>Dikarya</taxon>
        <taxon>Ascomycota</taxon>
        <taxon>Pezizomycotina</taxon>
        <taxon>Sordariomycetes</taxon>
        <taxon>Xylariomycetidae</taxon>
        <taxon>Xylariales</taxon>
        <taxon>Microdochiaceae</taxon>
        <taxon>Microdochium</taxon>
    </lineage>
</organism>
<comment type="caution">
    <text evidence="2">The sequence shown here is derived from an EMBL/GenBank/DDBJ whole genome shotgun (WGS) entry which is preliminary data.</text>
</comment>
<protein>
    <recommendedName>
        <fullName evidence="1">Heterokaryon incompatibility domain-containing protein</fullName>
    </recommendedName>
</protein>
<dbReference type="InterPro" id="IPR010730">
    <property type="entry name" value="HET"/>
</dbReference>
<keyword evidence="3" id="KW-1185">Reference proteome</keyword>
<dbReference type="EMBL" id="JAGTJQ010000021">
    <property type="protein sequence ID" value="KAH7007950.1"/>
    <property type="molecule type" value="Genomic_DNA"/>
</dbReference>
<dbReference type="OrthoDB" id="194358at2759"/>
<proteinExistence type="predicted"/>
<accession>A0A9P8XQL6</accession>